<reference evidence="1 2" key="1">
    <citation type="submission" date="2013-03" db="EMBL/GenBank/DDBJ databases">
        <title>The Genome Sequence of Cladophialophora psammophila CBS 110553.</title>
        <authorList>
            <consortium name="The Broad Institute Genomics Platform"/>
            <person name="Cuomo C."/>
            <person name="de Hoog S."/>
            <person name="Gorbushina A."/>
            <person name="Walker B."/>
            <person name="Young S.K."/>
            <person name="Zeng Q."/>
            <person name="Gargeya S."/>
            <person name="Fitzgerald M."/>
            <person name="Haas B."/>
            <person name="Abouelleil A."/>
            <person name="Allen A.W."/>
            <person name="Alvarado L."/>
            <person name="Arachchi H.M."/>
            <person name="Berlin A.M."/>
            <person name="Chapman S.B."/>
            <person name="Gainer-Dewar J."/>
            <person name="Goldberg J."/>
            <person name="Griggs A."/>
            <person name="Gujja S."/>
            <person name="Hansen M."/>
            <person name="Howarth C."/>
            <person name="Imamovic A."/>
            <person name="Ireland A."/>
            <person name="Larimer J."/>
            <person name="McCowan C."/>
            <person name="Murphy C."/>
            <person name="Pearson M."/>
            <person name="Poon T.W."/>
            <person name="Priest M."/>
            <person name="Roberts A."/>
            <person name="Saif S."/>
            <person name="Shea T."/>
            <person name="Sisk P."/>
            <person name="Sykes S."/>
            <person name="Wortman J."/>
            <person name="Nusbaum C."/>
            <person name="Birren B."/>
        </authorList>
    </citation>
    <scope>NUCLEOTIDE SEQUENCE [LARGE SCALE GENOMIC DNA]</scope>
    <source>
        <strain evidence="1 2">CBS 110553</strain>
    </source>
</reference>
<dbReference type="Proteomes" id="UP000019471">
    <property type="component" value="Unassembled WGS sequence"/>
</dbReference>
<keyword evidence="2" id="KW-1185">Reference proteome</keyword>
<dbReference type="GeneID" id="19190073"/>
<evidence type="ECO:0000313" key="2">
    <source>
        <dbReference type="Proteomes" id="UP000019471"/>
    </source>
</evidence>
<name>W9WTL2_9EURO</name>
<dbReference type="RefSeq" id="XP_007744146.1">
    <property type="nucleotide sequence ID" value="XM_007745956.1"/>
</dbReference>
<dbReference type="EMBL" id="AMGX01000007">
    <property type="protein sequence ID" value="EXJ71547.1"/>
    <property type="molecule type" value="Genomic_DNA"/>
</dbReference>
<evidence type="ECO:0000313" key="1">
    <source>
        <dbReference type="EMBL" id="EXJ71547.1"/>
    </source>
</evidence>
<dbReference type="HOGENOM" id="CLU_1255865_0_0_1"/>
<protein>
    <submittedName>
        <fullName evidence="1">Uncharacterized protein</fullName>
    </submittedName>
</protein>
<dbReference type="AlphaFoldDB" id="W9WTL2"/>
<organism evidence="1 2">
    <name type="scientific">Cladophialophora psammophila CBS 110553</name>
    <dbReference type="NCBI Taxonomy" id="1182543"/>
    <lineage>
        <taxon>Eukaryota</taxon>
        <taxon>Fungi</taxon>
        <taxon>Dikarya</taxon>
        <taxon>Ascomycota</taxon>
        <taxon>Pezizomycotina</taxon>
        <taxon>Eurotiomycetes</taxon>
        <taxon>Chaetothyriomycetidae</taxon>
        <taxon>Chaetothyriales</taxon>
        <taxon>Herpotrichiellaceae</taxon>
        <taxon>Cladophialophora</taxon>
    </lineage>
</organism>
<comment type="caution">
    <text evidence="1">The sequence shown here is derived from an EMBL/GenBank/DDBJ whole genome shotgun (WGS) entry which is preliminary data.</text>
</comment>
<sequence length="220" mass="24262">MEPLQSFHLATAYAPLTKNSAFNPNLIPLAGAPDTLAFCHVLQHYIAYQNNNGAFRYQYDSVIFSQCFYPQEAVCAADSDKVTIQMLFDEEATRVEKLNLHIDLSSASVEAFLRSGNRVEFKRLSVFVVELNIGSGSLALSSRDSTAGCINHVRLQTRIARKSAYVEFVARAAAADVLSSCSDTLFPRSLDCGKAILENLGYISRERLPILDISDASKLK</sequence>
<proteinExistence type="predicted"/>
<dbReference type="OrthoDB" id="432970at2759"/>
<accession>W9WTL2</accession>
<gene>
    <name evidence="1" type="ORF">A1O5_05355</name>
</gene>
<dbReference type="STRING" id="1182543.W9WTL2"/>